<name>A0A2H3KRB6_9CHLR</name>
<proteinExistence type="predicted"/>
<accession>A0A2H3KRB6</accession>
<evidence type="ECO:0008006" key="3">
    <source>
        <dbReference type="Google" id="ProtNLM"/>
    </source>
</evidence>
<dbReference type="EMBL" id="LYXE01000015">
    <property type="protein sequence ID" value="PDW01090.1"/>
    <property type="molecule type" value="Genomic_DNA"/>
</dbReference>
<evidence type="ECO:0000313" key="1">
    <source>
        <dbReference type="EMBL" id="PDW01090.1"/>
    </source>
</evidence>
<comment type="caution">
    <text evidence="1">The sequence shown here is derived from an EMBL/GenBank/DDBJ whole genome shotgun (WGS) entry which is preliminary data.</text>
</comment>
<dbReference type="AlphaFoldDB" id="A0A2H3KRB6"/>
<keyword evidence="2" id="KW-1185">Reference proteome</keyword>
<organism evidence="1 2">
    <name type="scientific">Candidatus Chloroploca asiatica</name>
    <dbReference type="NCBI Taxonomy" id="1506545"/>
    <lineage>
        <taxon>Bacteria</taxon>
        <taxon>Bacillati</taxon>
        <taxon>Chloroflexota</taxon>
        <taxon>Chloroflexia</taxon>
        <taxon>Chloroflexales</taxon>
        <taxon>Chloroflexineae</taxon>
        <taxon>Oscillochloridaceae</taxon>
        <taxon>Candidatus Chloroploca</taxon>
    </lineage>
</organism>
<dbReference type="GO" id="GO:0031412">
    <property type="term" value="P:gas vesicle organization"/>
    <property type="evidence" value="ECO:0007669"/>
    <property type="project" value="InterPro"/>
</dbReference>
<dbReference type="OrthoDB" id="163447at2"/>
<protein>
    <recommendedName>
        <fullName evidence="3">Gas vesicle protein</fullName>
    </recommendedName>
</protein>
<dbReference type="InterPro" id="IPR008634">
    <property type="entry name" value="Gas-vesicle_GvpO"/>
</dbReference>
<dbReference type="Pfam" id="PF05800">
    <property type="entry name" value="GvpO"/>
    <property type="match status" value="1"/>
</dbReference>
<gene>
    <name evidence="1" type="ORF">A9Q02_08010</name>
</gene>
<dbReference type="RefSeq" id="WP_097650576.1">
    <property type="nucleotide sequence ID" value="NZ_LYXE01000015.1"/>
</dbReference>
<reference evidence="1 2" key="1">
    <citation type="submission" date="2016-05" db="EMBL/GenBank/DDBJ databases">
        <authorList>
            <person name="Lavstsen T."/>
            <person name="Jespersen J.S."/>
        </authorList>
    </citation>
    <scope>NUCLEOTIDE SEQUENCE [LARGE SCALE GENOMIC DNA]</scope>
    <source>
        <strain evidence="1 2">B7-9</strain>
    </source>
</reference>
<dbReference type="Proteomes" id="UP000220922">
    <property type="component" value="Unassembled WGS sequence"/>
</dbReference>
<evidence type="ECO:0000313" key="2">
    <source>
        <dbReference type="Proteomes" id="UP000220922"/>
    </source>
</evidence>
<sequence length="88" mass="9907">MPMSVGEIAMRARDQLVGLTGLPAGTVSSLAHREDGWHIIVDMIELKRIPESSDILATYEVVLDEKGNLMSYERTQRYYRGQVEGKVQ</sequence>